<feature type="non-terminal residue" evidence="1">
    <location>
        <position position="165"/>
    </location>
</feature>
<feature type="non-terminal residue" evidence="1">
    <location>
        <position position="1"/>
    </location>
</feature>
<accession>A0ABN7W813</accession>
<organism evidence="1 2">
    <name type="scientific">Gigaspora margarita</name>
    <dbReference type="NCBI Taxonomy" id="4874"/>
    <lineage>
        <taxon>Eukaryota</taxon>
        <taxon>Fungi</taxon>
        <taxon>Fungi incertae sedis</taxon>
        <taxon>Mucoromycota</taxon>
        <taxon>Glomeromycotina</taxon>
        <taxon>Glomeromycetes</taxon>
        <taxon>Diversisporales</taxon>
        <taxon>Gigasporaceae</taxon>
        <taxon>Gigaspora</taxon>
    </lineage>
</organism>
<protein>
    <submittedName>
        <fullName evidence="1">26750_t:CDS:1</fullName>
    </submittedName>
</protein>
<comment type="caution">
    <text evidence="1">The sequence shown here is derived from an EMBL/GenBank/DDBJ whole genome shotgun (WGS) entry which is preliminary data.</text>
</comment>
<gene>
    <name evidence="1" type="ORF">GMARGA_LOCUS27571</name>
</gene>
<evidence type="ECO:0000313" key="2">
    <source>
        <dbReference type="Proteomes" id="UP000789901"/>
    </source>
</evidence>
<keyword evidence="2" id="KW-1185">Reference proteome</keyword>
<name>A0ABN7W813_GIGMA</name>
<dbReference type="Proteomes" id="UP000789901">
    <property type="component" value="Unassembled WGS sequence"/>
</dbReference>
<evidence type="ECO:0000313" key="1">
    <source>
        <dbReference type="EMBL" id="CAG8820457.1"/>
    </source>
</evidence>
<reference evidence="1 2" key="1">
    <citation type="submission" date="2021-06" db="EMBL/GenBank/DDBJ databases">
        <authorList>
            <person name="Kallberg Y."/>
            <person name="Tangrot J."/>
            <person name="Rosling A."/>
        </authorList>
    </citation>
    <scope>NUCLEOTIDE SEQUENCE [LARGE SCALE GENOMIC DNA]</scope>
    <source>
        <strain evidence="1 2">120-4 pot B 10/14</strain>
    </source>
</reference>
<dbReference type="EMBL" id="CAJVQB010033927">
    <property type="protein sequence ID" value="CAG8820457.1"/>
    <property type="molecule type" value="Genomic_DNA"/>
</dbReference>
<proteinExistence type="predicted"/>
<sequence>VNKNILVANEKVEAEKGKSLTRFLGVYLSKKAQSTLIKNKAKLLVLIDKENDELETRKIVKKCNRKILTEHWSTKDNNTVPGYVEIEKSNSSLILEQNSEYTQLTDIHADPNTRISFPLYWGEYKVEKVTRPFLKKIFETWNGTNWRLIELILALEPEVNNSKLD</sequence>